<dbReference type="Proteomes" id="UP000030988">
    <property type="component" value="Unassembled WGS sequence"/>
</dbReference>
<dbReference type="AlphaFoldDB" id="A0A0B2BTA9"/>
<evidence type="ECO:0000313" key="2">
    <source>
        <dbReference type="Proteomes" id="UP000030988"/>
    </source>
</evidence>
<sequence>MTTGPAPVRDADWLVHRYDAVADAFHYIPADRDLRSRAVFLTDAELGAAARAPVAVTRDLAVAGVGAAGAPLRLIVHSAFCCSTLLARAFDLPGTAHALKEPQVLNDLAGWRRRGGAPRDVAARLDDALRLLAAPVPTGEALLVKPSNVVNALVLAMLSLRPDARAVLLYAPLPTFLASVASKGLEGRLWVRELWTKLAADGLCDLAVEPADPLRHTDLQIAALGWLAQHRLFGRIAARFGDSVRTLDSAALLARPADALAATGDLFGLRVDAAAIAAGPAFARNAKTGAAFGAGDRSAVHDAARAAHGPEIALVAQWAEAVADANGIAMDLPQPLV</sequence>
<keyword evidence="2" id="KW-1185">Reference proteome</keyword>
<proteinExistence type="predicted"/>
<organism evidence="1 2">
    <name type="scientific">Croceibacterium mercuriale</name>
    <dbReference type="NCBI Taxonomy" id="1572751"/>
    <lineage>
        <taxon>Bacteria</taxon>
        <taxon>Pseudomonadati</taxon>
        <taxon>Pseudomonadota</taxon>
        <taxon>Alphaproteobacteria</taxon>
        <taxon>Sphingomonadales</taxon>
        <taxon>Erythrobacteraceae</taxon>
        <taxon>Croceibacterium</taxon>
    </lineage>
</organism>
<gene>
    <name evidence="1" type="ORF">PK98_11930</name>
</gene>
<accession>A0A0B2BTA9</accession>
<name>A0A0B2BTA9_9SPHN</name>
<dbReference type="RefSeq" id="WP_039097117.1">
    <property type="nucleotide sequence ID" value="NZ_JTDN01000002.1"/>
</dbReference>
<comment type="caution">
    <text evidence="1">The sequence shown here is derived from an EMBL/GenBank/DDBJ whole genome shotgun (WGS) entry which is preliminary data.</text>
</comment>
<protein>
    <submittedName>
        <fullName evidence="1">Uncharacterized protein</fullName>
    </submittedName>
</protein>
<dbReference type="EMBL" id="JTDN01000002">
    <property type="protein sequence ID" value="KHL24664.1"/>
    <property type="molecule type" value="Genomic_DNA"/>
</dbReference>
<reference evidence="1 2" key="1">
    <citation type="submission" date="2014-11" db="EMBL/GenBank/DDBJ databases">
        <title>Draft genome sequence of Kirrobacter mercurialis.</title>
        <authorList>
            <person name="Coil D.A."/>
            <person name="Eisen J.A."/>
        </authorList>
    </citation>
    <scope>NUCLEOTIDE SEQUENCE [LARGE SCALE GENOMIC DNA]</scope>
    <source>
        <strain evidence="1 2">Coronado</strain>
    </source>
</reference>
<dbReference type="OrthoDB" id="3397773at2"/>
<evidence type="ECO:0000313" key="1">
    <source>
        <dbReference type="EMBL" id="KHL24664.1"/>
    </source>
</evidence>